<dbReference type="OrthoDB" id="239338at2157"/>
<dbReference type="InterPro" id="IPR029062">
    <property type="entry name" value="Class_I_gatase-like"/>
</dbReference>
<dbReference type="Proteomes" id="UP000326170">
    <property type="component" value="Chromosome"/>
</dbReference>
<dbReference type="Pfam" id="PF14258">
    <property type="entry name" value="DUF4350"/>
    <property type="match status" value="1"/>
</dbReference>
<dbReference type="InterPro" id="IPR025646">
    <property type="entry name" value="DUF4350"/>
</dbReference>
<dbReference type="RefSeq" id="WP_152940499.1">
    <property type="nucleotide sequence ID" value="NZ_CP045488.1"/>
</dbReference>
<evidence type="ECO:0000313" key="3">
    <source>
        <dbReference type="EMBL" id="QFU82460.1"/>
    </source>
</evidence>
<dbReference type="KEGG" id="nas:GCU68_07975"/>
<sequence>MSGRGRLLLAAFVAVFVLTVGVVSLGTLALDERGTEQPTVETAHFEPENALPDETADGGEITMDSNESANTVVVHTGAAAAAGQVPPLFSAGTDAERAVSTGTAGGPERGVGPLATTLAANGHDVEFYTDELEDGPLQQTLGDADAFVTTAPTQLSASEREQVQSFVDAGGRVVIAADPGSAESVIDLGSSAGMYAEPGYLYNLVENDNNYLSLYVEPTDTDPLTDGVDEVVFRSATALGTAQGEPALTTSADTRHSITRETDSYTVGVHHEDLAVIGDSSFLAPENAYRADNNVLIGNIAEFLVTGEKPEEMDVDEPAGTSPRTQPPESEPIEPEPVPDAPLPDNDSNN</sequence>
<organism evidence="3 4">
    <name type="scientific">Natronorubrum aibiense</name>
    <dbReference type="NCBI Taxonomy" id="348826"/>
    <lineage>
        <taxon>Archaea</taxon>
        <taxon>Methanobacteriati</taxon>
        <taxon>Methanobacteriota</taxon>
        <taxon>Stenosarchaea group</taxon>
        <taxon>Halobacteria</taxon>
        <taxon>Halobacteriales</taxon>
        <taxon>Natrialbaceae</taxon>
        <taxon>Natronorubrum</taxon>
    </lineage>
</organism>
<keyword evidence="4" id="KW-1185">Reference proteome</keyword>
<gene>
    <name evidence="3" type="ORF">GCU68_07975</name>
</gene>
<name>A0A5P9P3Q0_9EURY</name>
<accession>A0A5P9P3Q0</accession>
<dbReference type="SUPFAM" id="SSF52317">
    <property type="entry name" value="Class I glutamine amidotransferase-like"/>
    <property type="match status" value="1"/>
</dbReference>
<feature type="region of interest" description="Disordered" evidence="1">
    <location>
        <begin position="307"/>
        <end position="350"/>
    </location>
</feature>
<dbReference type="EMBL" id="CP045488">
    <property type="protein sequence ID" value="QFU82460.1"/>
    <property type="molecule type" value="Genomic_DNA"/>
</dbReference>
<feature type="compositionally biased region" description="Pro residues" evidence="1">
    <location>
        <begin position="325"/>
        <end position="342"/>
    </location>
</feature>
<evidence type="ECO:0000259" key="2">
    <source>
        <dbReference type="Pfam" id="PF14258"/>
    </source>
</evidence>
<reference evidence="3 4" key="1">
    <citation type="journal article" date="2007" name="Int. J. Syst. Evol. Microbiol.">
        <title>Natronorubrum sulfidifaciens sp. nov., an extremely haloalkaliphilic archaeon isolated from Aiding salt lake in Xin-Jiang, China.</title>
        <authorList>
            <person name="Cui H.L."/>
            <person name="Tohty D."/>
            <person name="Liu H.C."/>
            <person name="Liu S.J."/>
            <person name="Oren A."/>
            <person name="Zhou P.J."/>
        </authorList>
    </citation>
    <scope>NUCLEOTIDE SEQUENCE [LARGE SCALE GENOMIC DNA]</scope>
    <source>
        <strain evidence="3 4">7-3</strain>
    </source>
</reference>
<feature type="domain" description="DUF4350" evidence="2">
    <location>
        <begin position="110"/>
        <end position="297"/>
    </location>
</feature>
<evidence type="ECO:0000313" key="4">
    <source>
        <dbReference type="Proteomes" id="UP000326170"/>
    </source>
</evidence>
<dbReference type="AlphaFoldDB" id="A0A5P9P3Q0"/>
<evidence type="ECO:0000256" key="1">
    <source>
        <dbReference type="SAM" id="MobiDB-lite"/>
    </source>
</evidence>
<protein>
    <recommendedName>
        <fullName evidence="2">DUF4350 domain-containing protein</fullName>
    </recommendedName>
</protein>
<dbReference type="GeneID" id="42300976"/>
<proteinExistence type="predicted"/>